<proteinExistence type="predicted"/>
<accession>A0A392W1V2</accession>
<feature type="non-terminal residue" evidence="1">
    <location>
        <position position="1"/>
    </location>
</feature>
<protein>
    <submittedName>
        <fullName evidence="1">Uncharacterized protein</fullName>
    </submittedName>
</protein>
<keyword evidence="2" id="KW-1185">Reference proteome</keyword>
<evidence type="ECO:0000313" key="1">
    <source>
        <dbReference type="EMBL" id="MCI92885.1"/>
    </source>
</evidence>
<dbReference type="Proteomes" id="UP000265520">
    <property type="component" value="Unassembled WGS sequence"/>
</dbReference>
<comment type="caution">
    <text evidence="1">The sequence shown here is derived from an EMBL/GenBank/DDBJ whole genome shotgun (WGS) entry which is preliminary data.</text>
</comment>
<dbReference type="AlphaFoldDB" id="A0A392W1V2"/>
<sequence length="47" mass="5299">PSPGEKQRARRYVSLWLAQRPLKNMHARCKARSATMSVMSVQLGSLT</sequence>
<name>A0A392W1V2_9FABA</name>
<dbReference type="EMBL" id="LXQA011313688">
    <property type="protein sequence ID" value="MCI92885.1"/>
    <property type="molecule type" value="Genomic_DNA"/>
</dbReference>
<reference evidence="1 2" key="1">
    <citation type="journal article" date="2018" name="Front. Plant Sci.">
        <title>Red Clover (Trifolium pratense) and Zigzag Clover (T. medium) - A Picture of Genomic Similarities and Differences.</title>
        <authorList>
            <person name="Dluhosova J."/>
            <person name="Istvanek J."/>
            <person name="Nedelnik J."/>
            <person name="Repkova J."/>
        </authorList>
    </citation>
    <scope>NUCLEOTIDE SEQUENCE [LARGE SCALE GENOMIC DNA]</scope>
    <source>
        <strain evidence="2">cv. 10/8</strain>
        <tissue evidence="1">Leaf</tissue>
    </source>
</reference>
<evidence type="ECO:0000313" key="2">
    <source>
        <dbReference type="Proteomes" id="UP000265520"/>
    </source>
</evidence>
<organism evidence="1 2">
    <name type="scientific">Trifolium medium</name>
    <dbReference type="NCBI Taxonomy" id="97028"/>
    <lineage>
        <taxon>Eukaryota</taxon>
        <taxon>Viridiplantae</taxon>
        <taxon>Streptophyta</taxon>
        <taxon>Embryophyta</taxon>
        <taxon>Tracheophyta</taxon>
        <taxon>Spermatophyta</taxon>
        <taxon>Magnoliopsida</taxon>
        <taxon>eudicotyledons</taxon>
        <taxon>Gunneridae</taxon>
        <taxon>Pentapetalae</taxon>
        <taxon>rosids</taxon>
        <taxon>fabids</taxon>
        <taxon>Fabales</taxon>
        <taxon>Fabaceae</taxon>
        <taxon>Papilionoideae</taxon>
        <taxon>50 kb inversion clade</taxon>
        <taxon>NPAAA clade</taxon>
        <taxon>Hologalegina</taxon>
        <taxon>IRL clade</taxon>
        <taxon>Trifolieae</taxon>
        <taxon>Trifolium</taxon>
    </lineage>
</organism>